<evidence type="ECO:0000256" key="2">
    <source>
        <dbReference type="ARBA" id="ARBA00022692"/>
    </source>
</evidence>
<organism evidence="9 10">
    <name type="scientific">Syntrophotalea acetylenivorans</name>
    <dbReference type="NCBI Taxonomy" id="1842532"/>
    <lineage>
        <taxon>Bacteria</taxon>
        <taxon>Pseudomonadati</taxon>
        <taxon>Thermodesulfobacteriota</taxon>
        <taxon>Desulfuromonadia</taxon>
        <taxon>Desulfuromonadales</taxon>
        <taxon>Syntrophotaleaceae</taxon>
        <taxon>Syntrophotalea</taxon>
    </lineage>
</organism>
<dbReference type="InterPro" id="IPR042240">
    <property type="entry name" value="CHASE_sf"/>
</dbReference>
<gene>
    <name evidence="9" type="ORF">A7E78_11350</name>
</gene>
<evidence type="ECO:0000259" key="8">
    <source>
        <dbReference type="PROSITE" id="PS50887"/>
    </source>
</evidence>
<name>A0A1L3GR53_9BACT</name>
<dbReference type="InterPro" id="IPR043128">
    <property type="entry name" value="Rev_trsase/Diguanyl_cyclase"/>
</dbReference>
<feature type="region of interest" description="Disordered" evidence="5">
    <location>
        <begin position="442"/>
        <end position="464"/>
    </location>
</feature>
<evidence type="ECO:0000256" key="4">
    <source>
        <dbReference type="ARBA" id="ARBA00023136"/>
    </source>
</evidence>
<dbReference type="KEGG" id="pef:A7E78_11350"/>
<dbReference type="Pfam" id="PF00990">
    <property type="entry name" value="GGDEF"/>
    <property type="match status" value="1"/>
</dbReference>
<feature type="domain" description="CHASE" evidence="7">
    <location>
        <begin position="107"/>
        <end position="197"/>
    </location>
</feature>
<dbReference type="InterPro" id="IPR052163">
    <property type="entry name" value="DGC-Regulatory_Protein"/>
</dbReference>
<dbReference type="SMART" id="SM01079">
    <property type="entry name" value="CHASE"/>
    <property type="match status" value="1"/>
</dbReference>
<dbReference type="Gene3D" id="3.30.70.270">
    <property type="match status" value="1"/>
</dbReference>
<dbReference type="InterPro" id="IPR000160">
    <property type="entry name" value="GGDEF_dom"/>
</dbReference>
<dbReference type="GO" id="GO:0007165">
    <property type="term" value="P:signal transduction"/>
    <property type="evidence" value="ECO:0007669"/>
    <property type="project" value="UniProtKB-ARBA"/>
</dbReference>
<keyword evidence="10" id="KW-1185">Reference proteome</keyword>
<dbReference type="GO" id="GO:0016020">
    <property type="term" value="C:membrane"/>
    <property type="evidence" value="ECO:0007669"/>
    <property type="project" value="UniProtKB-SubCell"/>
</dbReference>
<dbReference type="NCBIfam" id="TIGR00254">
    <property type="entry name" value="GGDEF"/>
    <property type="match status" value="1"/>
</dbReference>
<keyword evidence="3 6" id="KW-1133">Transmembrane helix</keyword>
<evidence type="ECO:0000313" key="9">
    <source>
        <dbReference type="EMBL" id="APG28393.1"/>
    </source>
</evidence>
<dbReference type="Gene3D" id="3.30.450.350">
    <property type="entry name" value="CHASE domain"/>
    <property type="match status" value="1"/>
</dbReference>
<dbReference type="PROSITE" id="PS50839">
    <property type="entry name" value="CHASE"/>
    <property type="match status" value="1"/>
</dbReference>
<sequence length="464" mass="51344">MEKPARQLPFIVGIAVFLVALAVGKYLVTLEQDRDQQALRLQHHASISLVRAKLETEINSTMFLALGLSSFVTASPDFTSNQFEQMASMLMRLRPTIRNIGLAPDNVIRHIYPLEGNREALGLRYLEHPIQSTAVLRIMAEKQPVIAGPFSLVQGGEGLINRIPIYPTNSQGQTYYWGLASVVVDPEPIYANAGLENPQFHFALRGKDAKGAQGELFHGEASLFDDPHAVIMDVIVPGGSWQLAGRPTTVSSEQAVATIFFVLIPWLFALLCGLMAYLVTRANLKVRALALHDPLTGIPNRRYLKQMAERQIAQSRRSGRPFSVLHLDIDDFKLVNDRYGHKAGDKGLVFAARQAQKTLRSADFIARVGGDEFIVLLSDTGSEDLLHALIDRLLASMCSPFDYDGMSLSLHISVGWATFPDEGQELDQLIKNADMKMYDLKRTGKKAGENPESKDRNISLHLSG</sequence>
<dbReference type="InterPro" id="IPR029787">
    <property type="entry name" value="Nucleotide_cyclase"/>
</dbReference>
<dbReference type="RefSeq" id="WP_072284422.1">
    <property type="nucleotide sequence ID" value="NZ_CP015519.1"/>
</dbReference>
<dbReference type="EMBL" id="CP015519">
    <property type="protein sequence ID" value="APG28393.1"/>
    <property type="molecule type" value="Genomic_DNA"/>
</dbReference>
<dbReference type="CDD" id="cd01949">
    <property type="entry name" value="GGDEF"/>
    <property type="match status" value="1"/>
</dbReference>
<proteinExistence type="predicted"/>
<keyword evidence="4 6" id="KW-0472">Membrane</keyword>
<evidence type="ECO:0008006" key="11">
    <source>
        <dbReference type="Google" id="ProtNLM"/>
    </source>
</evidence>
<dbReference type="PANTHER" id="PTHR46663:SF4">
    <property type="entry name" value="DIGUANYLATE CYCLASE DGCT-RELATED"/>
    <property type="match status" value="1"/>
</dbReference>
<dbReference type="PANTHER" id="PTHR46663">
    <property type="entry name" value="DIGUANYLATE CYCLASE DGCT-RELATED"/>
    <property type="match status" value="1"/>
</dbReference>
<dbReference type="AlphaFoldDB" id="A0A1L3GR53"/>
<dbReference type="OrthoDB" id="5460745at2"/>
<dbReference type="PROSITE" id="PS50887">
    <property type="entry name" value="GGDEF"/>
    <property type="match status" value="1"/>
</dbReference>
<evidence type="ECO:0000313" key="10">
    <source>
        <dbReference type="Proteomes" id="UP000182517"/>
    </source>
</evidence>
<accession>A0A1L3GR53</accession>
<evidence type="ECO:0000259" key="7">
    <source>
        <dbReference type="PROSITE" id="PS50839"/>
    </source>
</evidence>
<protein>
    <recommendedName>
        <fullName evidence="11">Diguanylate cyclase</fullName>
    </recommendedName>
</protein>
<comment type="subcellular location">
    <subcellularLocation>
        <location evidence="1">Membrane</location>
    </subcellularLocation>
</comment>
<evidence type="ECO:0000256" key="1">
    <source>
        <dbReference type="ARBA" id="ARBA00004370"/>
    </source>
</evidence>
<dbReference type="Pfam" id="PF03924">
    <property type="entry name" value="CHASE"/>
    <property type="match status" value="1"/>
</dbReference>
<reference evidence="9 10" key="1">
    <citation type="journal article" date="2017" name="Genome Announc.">
        <title>Complete Genome Sequences of Two Acetylene-Fermenting Pelobacter acetylenicus Strains.</title>
        <authorList>
            <person name="Sutton J.M."/>
            <person name="Baesman S.M."/>
            <person name="Fierst J.L."/>
            <person name="Poret-Peterson A.T."/>
            <person name="Oremland R.S."/>
            <person name="Dunlap D.S."/>
            <person name="Akob D.M."/>
        </authorList>
    </citation>
    <scope>NUCLEOTIDE SEQUENCE [LARGE SCALE GENOMIC DNA]</scope>
    <source>
        <strain evidence="9 10">SFB93</strain>
    </source>
</reference>
<feature type="compositionally biased region" description="Basic and acidic residues" evidence="5">
    <location>
        <begin position="442"/>
        <end position="458"/>
    </location>
</feature>
<dbReference type="SMART" id="SM00267">
    <property type="entry name" value="GGDEF"/>
    <property type="match status" value="1"/>
</dbReference>
<dbReference type="FunFam" id="3.30.70.270:FF:000001">
    <property type="entry name" value="Diguanylate cyclase domain protein"/>
    <property type="match status" value="1"/>
</dbReference>
<feature type="domain" description="GGDEF" evidence="8">
    <location>
        <begin position="320"/>
        <end position="453"/>
    </location>
</feature>
<dbReference type="Proteomes" id="UP000182517">
    <property type="component" value="Chromosome"/>
</dbReference>
<evidence type="ECO:0000256" key="5">
    <source>
        <dbReference type="SAM" id="MobiDB-lite"/>
    </source>
</evidence>
<dbReference type="InterPro" id="IPR006189">
    <property type="entry name" value="CHASE_dom"/>
</dbReference>
<feature type="transmembrane region" description="Helical" evidence="6">
    <location>
        <begin position="255"/>
        <end position="279"/>
    </location>
</feature>
<dbReference type="GO" id="GO:0003824">
    <property type="term" value="F:catalytic activity"/>
    <property type="evidence" value="ECO:0007669"/>
    <property type="project" value="UniProtKB-ARBA"/>
</dbReference>
<dbReference type="STRING" id="1842532.A7E78_11350"/>
<dbReference type="SUPFAM" id="SSF55073">
    <property type="entry name" value="Nucleotide cyclase"/>
    <property type="match status" value="1"/>
</dbReference>
<evidence type="ECO:0000256" key="3">
    <source>
        <dbReference type="ARBA" id="ARBA00022989"/>
    </source>
</evidence>
<evidence type="ECO:0000256" key="6">
    <source>
        <dbReference type="SAM" id="Phobius"/>
    </source>
</evidence>
<keyword evidence="2 6" id="KW-0812">Transmembrane</keyword>